<accession>A0ABS9W5W5</accession>
<feature type="region of interest" description="Disordered" evidence="1">
    <location>
        <begin position="22"/>
        <end position="114"/>
    </location>
</feature>
<feature type="chain" id="PRO_5046427501" evidence="2">
    <location>
        <begin position="24"/>
        <end position="114"/>
    </location>
</feature>
<feature type="compositionally biased region" description="Low complexity" evidence="1">
    <location>
        <begin position="22"/>
        <end position="36"/>
    </location>
</feature>
<dbReference type="RefSeq" id="WP_120008525.1">
    <property type="nucleotide sequence ID" value="NZ_JALBUU010000004.1"/>
</dbReference>
<feature type="compositionally biased region" description="Polar residues" evidence="1">
    <location>
        <begin position="50"/>
        <end position="80"/>
    </location>
</feature>
<protein>
    <submittedName>
        <fullName evidence="3">Uncharacterized protein</fullName>
    </submittedName>
</protein>
<keyword evidence="2" id="KW-0732">Signal</keyword>
<organism evidence="3 4">
    <name type="scientific">Teichococcus vastitatis</name>
    <dbReference type="NCBI Taxonomy" id="2307076"/>
    <lineage>
        <taxon>Bacteria</taxon>
        <taxon>Pseudomonadati</taxon>
        <taxon>Pseudomonadota</taxon>
        <taxon>Alphaproteobacteria</taxon>
        <taxon>Acetobacterales</taxon>
        <taxon>Roseomonadaceae</taxon>
        <taxon>Roseomonas</taxon>
    </lineage>
</organism>
<reference evidence="3 4" key="1">
    <citation type="submission" date="2022-03" db="EMBL/GenBank/DDBJ databases">
        <title>Complete genome analysis of Roseomonas KG 17.1 : a prolific producer of plant growth promoters.</title>
        <authorList>
            <person name="Saadouli I."/>
            <person name="Najjari A."/>
            <person name="Mosbah A."/>
            <person name="Ouzari H.I."/>
        </authorList>
    </citation>
    <scope>NUCLEOTIDE SEQUENCE [LARGE SCALE GENOMIC DNA]</scope>
    <source>
        <strain evidence="3 4">KG17-1</strain>
    </source>
</reference>
<dbReference type="EMBL" id="JALBUU010000004">
    <property type="protein sequence ID" value="MCI0754687.1"/>
    <property type="molecule type" value="Genomic_DNA"/>
</dbReference>
<proteinExistence type="predicted"/>
<dbReference type="Proteomes" id="UP001201985">
    <property type="component" value="Unassembled WGS sequence"/>
</dbReference>
<evidence type="ECO:0000256" key="2">
    <source>
        <dbReference type="SAM" id="SignalP"/>
    </source>
</evidence>
<keyword evidence="4" id="KW-1185">Reference proteome</keyword>
<comment type="caution">
    <text evidence="3">The sequence shown here is derived from an EMBL/GenBank/DDBJ whole genome shotgun (WGS) entry which is preliminary data.</text>
</comment>
<evidence type="ECO:0000313" key="3">
    <source>
        <dbReference type="EMBL" id="MCI0754687.1"/>
    </source>
</evidence>
<feature type="compositionally biased region" description="Low complexity" evidence="1">
    <location>
        <begin position="102"/>
        <end position="114"/>
    </location>
</feature>
<feature type="signal peptide" evidence="2">
    <location>
        <begin position="1"/>
        <end position="23"/>
    </location>
</feature>
<gene>
    <name evidence="3" type="ORF">MON41_13050</name>
</gene>
<evidence type="ECO:0000313" key="4">
    <source>
        <dbReference type="Proteomes" id="UP001201985"/>
    </source>
</evidence>
<sequence>MRTTTAGLALLAALLTAPAIGMAQSSQGSSGQTPQGNLQSGAAMNDAQRRSSGTPDSGTATQPPSQTHSPRPSGAANTPARQRPEGNLGSGAAMTGSQRQSTGAPATGGAPPAR</sequence>
<evidence type="ECO:0000256" key="1">
    <source>
        <dbReference type="SAM" id="MobiDB-lite"/>
    </source>
</evidence>
<name>A0ABS9W5W5_9PROT</name>